<dbReference type="Proteomes" id="UP000745859">
    <property type="component" value="Unassembled WGS sequence"/>
</dbReference>
<feature type="transmembrane region" description="Helical" evidence="7">
    <location>
        <begin position="271"/>
        <end position="290"/>
    </location>
</feature>
<gene>
    <name evidence="9" type="ORF">FHR24_001384</name>
</gene>
<organism evidence="9 10">
    <name type="scientific">Wenyingzhuangia heitensis</name>
    <dbReference type="NCBI Taxonomy" id="1487859"/>
    <lineage>
        <taxon>Bacteria</taxon>
        <taxon>Pseudomonadati</taxon>
        <taxon>Bacteroidota</taxon>
        <taxon>Flavobacteriia</taxon>
        <taxon>Flavobacteriales</taxon>
        <taxon>Flavobacteriaceae</taxon>
        <taxon>Wenyingzhuangia</taxon>
    </lineage>
</organism>
<dbReference type="PROSITE" id="PS00216">
    <property type="entry name" value="SUGAR_TRANSPORT_1"/>
    <property type="match status" value="2"/>
</dbReference>
<dbReference type="InterPro" id="IPR005828">
    <property type="entry name" value="MFS_sugar_transport-like"/>
</dbReference>
<keyword evidence="10" id="KW-1185">Reference proteome</keyword>
<feature type="transmembrane region" description="Helical" evidence="7">
    <location>
        <begin position="425"/>
        <end position="450"/>
    </location>
</feature>
<evidence type="ECO:0000256" key="4">
    <source>
        <dbReference type="ARBA" id="ARBA00022692"/>
    </source>
</evidence>
<proteinExistence type="inferred from homology"/>
<evidence type="ECO:0000256" key="6">
    <source>
        <dbReference type="ARBA" id="ARBA00023136"/>
    </source>
</evidence>
<evidence type="ECO:0000256" key="5">
    <source>
        <dbReference type="ARBA" id="ARBA00022989"/>
    </source>
</evidence>
<feature type="transmembrane region" description="Helical" evidence="7">
    <location>
        <begin position="9"/>
        <end position="30"/>
    </location>
</feature>
<keyword evidence="3" id="KW-0813">Transport</keyword>
<comment type="similarity">
    <text evidence="2">Belongs to the major facilitator superfamily. Sugar transporter (TC 2.A.1.1) family.</text>
</comment>
<dbReference type="Gene3D" id="1.20.1250.20">
    <property type="entry name" value="MFS general substrate transporter like domains"/>
    <property type="match status" value="1"/>
</dbReference>
<accession>A0ABX0UAG9</accession>
<sequence>MKANNSKRVLYVAIVVTLGGFIFGLDVALISGTVDFLKVEFGLSEFEKGLIASASAWGALVALPLASVISERLGRKSALIMVAALYVVSAVSSTFATSFNTLFAARFLGGLAFSSLSLASMYIGEVSPPKMRGKLVSLNQINIGVGLLAAYCINYIILHGANSGADWAISLGVDQHTWRWMLGVEIIPATIWLILLFTIPKSSRWLLYKSRVEEAKKVLFRLLPSATGEQITEMEVNAKVISIQKSIENEGVKGSAWSQLKELFTPRLRKVLLIGVSIALAQQITGINAIKYYAPSLFEQLGIGRDSAFMSAIWVGLSSFLATLLSLAFIDRLGRKPIAIGGIAMMVICLGVCSYGFKSATYTISNNALVQLEEIPNVSALKPLENKTFYSDVNFKKALKEALGEQEAHKYASLILQKTANINSILILIGVILFVAAYNFSLGPIMWVLLSEIVPTSLRSGVIPFFALITALVSAFAQNLFPWQLEVLGAGNTFLIFMAFGVVGFVLLNRNLVETKNKPIEEIEAELIGMSKKK</sequence>
<keyword evidence="4 7" id="KW-0812">Transmembrane</keyword>
<feature type="transmembrane region" description="Helical" evidence="7">
    <location>
        <begin position="487"/>
        <end position="508"/>
    </location>
</feature>
<evidence type="ECO:0000259" key="8">
    <source>
        <dbReference type="PROSITE" id="PS50850"/>
    </source>
</evidence>
<dbReference type="EMBL" id="JAASQL010000001">
    <property type="protein sequence ID" value="NIJ44945.1"/>
    <property type="molecule type" value="Genomic_DNA"/>
</dbReference>
<keyword evidence="6 7" id="KW-0472">Membrane</keyword>
<protein>
    <submittedName>
        <fullName evidence="9">Sugar porter (SP) family MFS transporter</fullName>
    </submittedName>
</protein>
<dbReference type="InterPro" id="IPR036259">
    <property type="entry name" value="MFS_trans_sf"/>
</dbReference>
<dbReference type="PROSITE" id="PS50850">
    <property type="entry name" value="MFS"/>
    <property type="match status" value="1"/>
</dbReference>
<dbReference type="PRINTS" id="PR00171">
    <property type="entry name" value="SUGRTRNSPORT"/>
</dbReference>
<dbReference type="SUPFAM" id="SSF103473">
    <property type="entry name" value="MFS general substrate transporter"/>
    <property type="match status" value="1"/>
</dbReference>
<dbReference type="InterPro" id="IPR020846">
    <property type="entry name" value="MFS_dom"/>
</dbReference>
<feature type="transmembrane region" description="Helical" evidence="7">
    <location>
        <begin position="310"/>
        <end position="330"/>
    </location>
</feature>
<feature type="transmembrane region" description="Helical" evidence="7">
    <location>
        <begin position="462"/>
        <end position="481"/>
    </location>
</feature>
<evidence type="ECO:0000256" key="7">
    <source>
        <dbReference type="SAM" id="Phobius"/>
    </source>
</evidence>
<dbReference type="PANTHER" id="PTHR48020:SF12">
    <property type="entry name" value="PROTON MYO-INOSITOL COTRANSPORTER"/>
    <property type="match status" value="1"/>
</dbReference>
<comment type="subcellular location">
    <subcellularLocation>
        <location evidence="1">Membrane</location>
        <topology evidence="1">Multi-pass membrane protein</topology>
    </subcellularLocation>
</comment>
<feature type="domain" description="Major facilitator superfamily (MFS) profile" evidence="8">
    <location>
        <begin position="12"/>
        <end position="516"/>
    </location>
</feature>
<feature type="transmembrane region" description="Helical" evidence="7">
    <location>
        <begin position="78"/>
        <end position="97"/>
    </location>
</feature>
<feature type="transmembrane region" description="Helical" evidence="7">
    <location>
        <begin position="103"/>
        <end position="123"/>
    </location>
</feature>
<evidence type="ECO:0000256" key="3">
    <source>
        <dbReference type="ARBA" id="ARBA00022448"/>
    </source>
</evidence>
<feature type="transmembrane region" description="Helical" evidence="7">
    <location>
        <begin position="50"/>
        <end position="69"/>
    </location>
</feature>
<feature type="transmembrane region" description="Helical" evidence="7">
    <location>
        <begin position="337"/>
        <end position="357"/>
    </location>
</feature>
<feature type="transmembrane region" description="Helical" evidence="7">
    <location>
        <begin position="178"/>
        <end position="199"/>
    </location>
</feature>
<evidence type="ECO:0000313" key="9">
    <source>
        <dbReference type="EMBL" id="NIJ44945.1"/>
    </source>
</evidence>
<evidence type="ECO:0000256" key="2">
    <source>
        <dbReference type="ARBA" id="ARBA00010992"/>
    </source>
</evidence>
<keyword evidence="5 7" id="KW-1133">Transmembrane helix</keyword>
<dbReference type="Pfam" id="PF00083">
    <property type="entry name" value="Sugar_tr"/>
    <property type="match status" value="2"/>
</dbReference>
<evidence type="ECO:0000256" key="1">
    <source>
        <dbReference type="ARBA" id="ARBA00004141"/>
    </source>
</evidence>
<name>A0ABX0UAG9_9FLAO</name>
<evidence type="ECO:0000313" key="10">
    <source>
        <dbReference type="Proteomes" id="UP000745859"/>
    </source>
</evidence>
<dbReference type="InterPro" id="IPR050814">
    <property type="entry name" value="Myo-inositol_Transporter"/>
</dbReference>
<feature type="transmembrane region" description="Helical" evidence="7">
    <location>
        <begin position="135"/>
        <end position="158"/>
    </location>
</feature>
<dbReference type="InterPro" id="IPR005829">
    <property type="entry name" value="Sugar_transporter_CS"/>
</dbReference>
<dbReference type="PANTHER" id="PTHR48020">
    <property type="entry name" value="PROTON MYO-INOSITOL COTRANSPORTER"/>
    <property type="match status" value="1"/>
</dbReference>
<dbReference type="RefSeq" id="WP_167185893.1">
    <property type="nucleotide sequence ID" value="NZ_JAASQL010000001.1"/>
</dbReference>
<dbReference type="InterPro" id="IPR003663">
    <property type="entry name" value="Sugar/inositol_transpt"/>
</dbReference>
<reference evidence="9 10" key="1">
    <citation type="submission" date="2020-03" db="EMBL/GenBank/DDBJ databases">
        <title>Genomic Encyclopedia of Type Strains, Phase IV (KMG-IV): sequencing the most valuable type-strain genomes for metagenomic binning, comparative biology and taxonomic classification.</title>
        <authorList>
            <person name="Goeker M."/>
        </authorList>
    </citation>
    <scope>NUCLEOTIDE SEQUENCE [LARGE SCALE GENOMIC DNA]</scope>
    <source>
        <strain evidence="9 10">DSM 101599</strain>
    </source>
</reference>
<comment type="caution">
    <text evidence="9">The sequence shown here is derived from an EMBL/GenBank/DDBJ whole genome shotgun (WGS) entry which is preliminary data.</text>
</comment>